<gene>
    <name evidence="2" type="ORF">T01_12488</name>
</gene>
<proteinExistence type="predicted"/>
<keyword evidence="1" id="KW-0812">Transmembrane</keyword>
<accession>A0A0V1AM56</accession>
<sequence>MSFKFTILLVPTWTSTVGDAWSKAGDRGRCGCYSVFLILSLLFSLFCALSNKLLTSRDGVKSRSVDELYKWRARQDRRAGMD</sequence>
<dbReference type="Proteomes" id="UP000054776">
    <property type="component" value="Unassembled WGS sequence"/>
</dbReference>
<reference evidence="2 3" key="1">
    <citation type="submission" date="2015-01" db="EMBL/GenBank/DDBJ databases">
        <title>Evolution of Trichinella species and genotypes.</title>
        <authorList>
            <person name="Korhonen P.K."/>
            <person name="Edoardo P."/>
            <person name="Giuseppe L.R."/>
            <person name="Gasser R.B."/>
        </authorList>
    </citation>
    <scope>NUCLEOTIDE SEQUENCE [LARGE SCALE GENOMIC DNA]</scope>
    <source>
        <strain evidence="2">ISS3</strain>
    </source>
</reference>
<dbReference type="InParanoid" id="A0A0V1AM56"/>
<feature type="transmembrane region" description="Helical" evidence="1">
    <location>
        <begin position="34"/>
        <end position="54"/>
    </location>
</feature>
<evidence type="ECO:0000313" key="2">
    <source>
        <dbReference type="EMBL" id="KRY25758.1"/>
    </source>
</evidence>
<evidence type="ECO:0000313" key="3">
    <source>
        <dbReference type="Proteomes" id="UP000054776"/>
    </source>
</evidence>
<evidence type="ECO:0000256" key="1">
    <source>
        <dbReference type="SAM" id="Phobius"/>
    </source>
</evidence>
<keyword evidence="1" id="KW-0472">Membrane</keyword>
<keyword evidence="3" id="KW-1185">Reference proteome</keyword>
<protein>
    <submittedName>
        <fullName evidence="2">Uncharacterized protein</fullName>
    </submittedName>
</protein>
<name>A0A0V1AM56_TRISP</name>
<dbReference type="EMBL" id="JYDH01000743">
    <property type="protein sequence ID" value="KRY25758.1"/>
    <property type="molecule type" value="Genomic_DNA"/>
</dbReference>
<keyword evidence="1" id="KW-1133">Transmembrane helix</keyword>
<dbReference type="AlphaFoldDB" id="A0A0V1AM56"/>
<organism evidence="2 3">
    <name type="scientific">Trichinella spiralis</name>
    <name type="common">Trichina worm</name>
    <dbReference type="NCBI Taxonomy" id="6334"/>
    <lineage>
        <taxon>Eukaryota</taxon>
        <taxon>Metazoa</taxon>
        <taxon>Ecdysozoa</taxon>
        <taxon>Nematoda</taxon>
        <taxon>Enoplea</taxon>
        <taxon>Dorylaimia</taxon>
        <taxon>Trichinellida</taxon>
        <taxon>Trichinellidae</taxon>
        <taxon>Trichinella</taxon>
    </lineage>
</organism>
<comment type="caution">
    <text evidence="2">The sequence shown here is derived from an EMBL/GenBank/DDBJ whole genome shotgun (WGS) entry which is preliminary data.</text>
</comment>